<dbReference type="EMBL" id="JAAPAO010000531">
    <property type="protein sequence ID" value="KAF4657644.1"/>
    <property type="molecule type" value="Genomic_DNA"/>
</dbReference>
<keyword evidence="2" id="KW-1185">Reference proteome</keyword>
<sequence length="241" mass="27202">MYTPPSQKRVVQLVSRDRFLSLLADDKACLGDSSVSTPLLSRIEGVEMVFVLPARSEDKGLHQARGKVAAGRPQHHWPVIVSRLTKAGKGSQRRVHRMLELVQASVMDSVSLSLPDGYGKVVLCDDDDAEGDDEHYPVIDVIWDTRGLPWRVHSDTASLFPKDRESLWRDLECIARRRAERELLRREICKSNEDRILESLRPGVACTHGSILRFFPLRDHRTGRALRGSVGSQKAAALWKY</sequence>
<dbReference type="Proteomes" id="UP000591131">
    <property type="component" value="Unassembled WGS sequence"/>
</dbReference>
<evidence type="ECO:0000313" key="1">
    <source>
        <dbReference type="EMBL" id="KAF4657644.1"/>
    </source>
</evidence>
<accession>A0A7J6LEH9</accession>
<organism evidence="1 2">
    <name type="scientific">Perkinsus chesapeaki</name>
    <name type="common">Clam parasite</name>
    <name type="synonym">Perkinsus andrewsi</name>
    <dbReference type="NCBI Taxonomy" id="330153"/>
    <lineage>
        <taxon>Eukaryota</taxon>
        <taxon>Sar</taxon>
        <taxon>Alveolata</taxon>
        <taxon>Perkinsozoa</taxon>
        <taxon>Perkinsea</taxon>
        <taxon>Perkinsida</taxon>
        <taxon>Perkinsidae</taxon>
        <taxon>Perkinsus</taxon>
    </lineage>
</organism>
<reference evidence="1 2" key="1">
    <citation type="submission" date="2020-04" db="EMBL/GenBank/DDBJ databases">
        <title>Perkinsus chesapeaki whole genome sequence.</title>
        <authorList>
            <person name="Bogema D.R."/>
        </authorList>
    </citation>
    <scope>NUCLEOTIDE SEQUENCE [LARGE SCALE GENOMIC DNA]</scope>
    <source>
        <strain evidence="1">ATCC PRA-425</strain>
    </source>
</reference>
<protein>
    <submittedName>
        <fullName evidence="1">Uncharacterized protein</fullName>
    </submittedName>
</protein>
<name>A0A7J6LEH9_PERCH</name>
<dbReference type="AlphaFoldDB" id="A0A7J6LEH9"/>
<comment type="caution">
    <text evidence="1">The sequence shown here is derived from an EMBL/GenBank/DDBJ whole genome shotgun (WGS) entry which is preliminary data.</text>
</comment>
<evidence type="ECO:0000313" key="2">
    <source>
        <dbReference type="Proteomes" id="UP000591131"/>
    </source>
</evidence>
<gene>
    <name evidence="1" type="ORF">FOL47_008368</name>
</gene>
<proteinExistence type="predicted"/>